<dbReference type="PROSITE" id="PS50405">
    <property type="entry name" value="GST_CTER"/>
    <property type="match status" value="1"/>
</dbReference>
<dbReference type="AlphaFoldDB" id="A0A8J5XRX6"/>
<proteinExistence type="predicted"/>
<dbReference type="InterPro" id="IPR040079">
    <property type="entry name" value="Glutathione_S-Trfase"/>
</dbReference>
<dbReference type="SUPFAM" id="SSF47616">
    <property type="entry name" value="GST C-terminal domain-like"/>
    <property type="match status" value="1"/>
</dbReference>
<evidence type="ECO:0000259" key="1">
    <source>
        <dbReference type="PROSITE" id="PS50404"/>
    </source>
</evidence>
<dbReference type="GO" id="GO:0006749">
    <property type="term" value="P:glutathione metabolic process"/>
    <property type="evidence" value="ECO:0007669"/>
    <property type="project" value="TreeGrafter"/>
</dbReference>
<dbReference type="InterPro" id="IPR050213">
    <property type="entry name" value="GST_superfamily"/>
</dbReference>
<dbReference type="InterPro" id="IPR004046">
    <property type="entry name" value="GST_C"/>
</dbReference>
<dbReference type="CDD" id="cd03192">
    <property type="entry name" value="GST_C_Sigma_like"/>
    <property type="match status" value="1"/>
</dbReference>
<protein>
    <recommendedName>
        <fullName evidence="5">Glutathione S-transferase</fullName>
    </recommendedName>
</protein>
<evidence type="ECO:0008006" key="5">
    <source>
        <dbReference type="Google" id="ProtNLM"/>
    </source>
</evidence>
<accession>A0A8J5XRX6</accession>
<evidence type="ECO:0000313" key="3">
    <source>
        <dbReference type="EMBL" id="KAG8467352.1"/>
    </source>
</evidence>
<dbReference type="OrthoDB" id="420389at2759"/>
<dbReference type="SFLD" id="SFLDG01205">
    <property type="entry name" value="AMPS.1"/>
    <property type="match status" value="1"/>
</dbReference>
<name>A0A8J5XRX6_DIALT</name>
<organism evidence="3 4">
    <name type="scientific">Diacronema lutheri</name>
    <name type="common">Unicellular marine alga</name>
    <name type="synonym">Monochrysis lutheri</name>
    <dbReference type="NCBI Taxonomy" id="2081491"/>
    <lineage>
        <taxon>Eukaryota</taxon>
        <taxon>Haptista</taxon>
        <taxon>Haptophyta</taxon>
        <taxon>Pavlovophyceae</taxon>
        <taxon>Pavlovales</taxon>
        <taxon>Pavlovaceae</taxon>
        <taxon>Diacronema</taxon>
    </lineage>
</organism>
<dbReference type="Proteomes" id="UP000751190">
    <property type="component" value="Unassembled WGS sequence"/>
</dbReference>
<dbReference type="GO" id="GO:0004364">
    <property type="term" value="F:glutathione transferase activity"/>
    <property type="evidence" value="ECO:0007669"/>
    <property type="project" value="TreeGrafter"/>
</dbReference>
<sequence length="257" mass="28589">MLRTVAGVGAGFALGYCMPKLDALAPLAEPVEQALHKLHLQFGPKPNIQLTYFDIAGVAEKVRLTCVVGKLPFNDVRVSFEQWPKLKPTSKFGQLPMMEVDGTTVAQSSAMLNYVGKVTGMYPSEPKKALKVDEVIGLHEDLWGAIRPSILVMRDPKLSQKEAQRRQAEMRKELADEKIPAILGFFEKMLAENGTGFFVGSTPTTADIAVYTQLRALQAGYLDGIPKTCVDPFPKLKAFYNQINSRPEVEEWYKKKK</sequence>
<dbReference type="InterPro" id="IPR004045">
    <property type="entry name" value="Glutathione_S-Trfase_N"/>
</dbReference>
<dbReference type="SUPFAM" id="SSF52833">
    <property type="entry name" value="Thioredoxin-like"/>
    <property type="match status" value="1"/>
</dbReference>
<dbReference type="OMA" id="PWFKEQD"/>
<dbReference type="Gene3D" id="1.20.1050.10">
    <property type="match status" value="1"/>
</dbReference>
<feature type="domain" description="GST N-terminal" evidence="1">
    <location>
        <begin position="46"/>
        <end position="123"/>
    </location>
</feature>
<dbReference type="CDD" id="cd03039">
    <property type="entry name" value="GST_N_Sigma_like"/>
    <property type="match status" value="1"/>
</dbReference>
<dbReference type="SFLD" id="SFLDS00019">
    <property type="entry name" value="Glutathione_Transferase_(cytos"/>
    <property type="match status" value="1"/>
</dbReference>
<dbReference type="InterPro" id="IPR036282">
    <property type="entry name" value="Glutathione-S-Trfase_C_sf"/>
</dbReference>
<dbReference type="Pfam" id="PF02798">
    <property type="entry name" value="GST_N"/>
    <property type="match status" value="1"/>
</dbReference>
<dbReference type="InterPro" id="IPR036249">
    <property type="entry name" value="Thioredoxin-like_sf"/>
</dbReference>
<dbReference type="SFLD" id="SFLDG00363">
    <property type="entry name" value="AMPS_(cytGST):_Alpha-__Mu-__Pi"/>
    <property type="match status" value="1"/>
</dbReference>
<dbReference type="PANTHER" id="PTHR11571:SF252">
    <property type="entry name" value="GLUTATHIONE S-TRANSFERASE"/>
    <property type="match status" value="1"/>
</dbReference>
<evidence type="ECO:0000259" key="2">
    <source>
        <dbReference type="PROSITE" id="PS50405"/>
    </source>
</evidence>
<dbReference type="InterPro" id="IPR010987">
    <property type="entry name" value="Glutathione-S-Trfase_C-like"/>
</dbReference>
<dbReference type="PROSITE" id="PS50404">
    <property type="entry name" value="GST_NTER"/>
    <property type="match status" value="1"/>
</dbReference>
<dbReference type="EMBL" id="JAGTXO010000006">
    <property type="protein sequence ID" value="KAG8467352.1"/>
    <property type="molecule type" value="Genomic_DNA"/>
</dbReference>
<reference evidence="3" key="1">
    <citation type="submission" date="2021-05" db="EMBL/GenBank/DDBJ databases">
        <title>The genome of the haptophyte Pavlova lutheri (Diacronema luteri, Pavlovales) - a model for lipid biosynthesis in eukaryotic algae.</title>
        <authorList>
            <person name="Hulatt C.J."/>
            <person name="Posewitz M.C."/>
        </authorList>
    </citation>
    <scope>NUCLEOTIDE SEQUENCE</scope>
    <source>
        <strain evidence="3">NIVA-4/92</strain>
    </source>
</reference>
<keyword evidence="4" id="KW-1185">Reference proteome</keyword>
<dbReference type="PANTHER" id="PTHR11571">
    <property type="entry name" value="GLUTATHIONE S-TRANSFERASE"/>
    <property type="match status" value="1"/>
</dbReference>
<evidence type="ECO:0000313" key="4">
    <source>
        <dbReference type="Proteomes" id="UP000751190"/>
    </source>
</evidence>
<feature type="domain" description="GST C-terminal" evidence="2">
    <location>
        <begin position="125"/>
        <end position="257"/>
    </location>
</feature>
<dbReference type="Pfam" id="PF14497">
    <property type="entry name" value="GST_C_3"/>
    <property type="match status" value="1"/>
</dbReference>
<gene>
    <name evidence="3" type="ORF">KFE25_000668</name>
</gene>
<dbReference type="Gene3D" id="3.40.30.10">
    <property type="entry name" value="Glutaredoxin"/>
    <property type="match status" value="1"/>
</dbReference>
<comment type="caution">
    <text evidence="3">The sequence shown here is derived from an EMBL/GenBank/DDBJ whole genome shotgun (WGS) entry which is preliminary data.</text>
</comment>